<evidence type="ECO:0000313" key="2">
    <source>
        <dbReference type="Proteomes" id="UP001375539"/>
    </source>
</evidence>
<name>A0ACC6QQT5_9ACTN</name>
<dbReference type="Proteomes" id="UP001375539">
    <property type="component" value="Unassembled WGS sequence"/>
</dbReference>
<keyword evidence="2" id="KW-1185">Reference proteome</keyword>
<organism evidence="1 2">
    <name type="scientific">Streptomyces pratisoli</name>
    <dbReference type="NCBI Taxonomy" id="3139917"/>
    <lineage>
        <taxon>Bacteria</taxon>
        <taxon>Bacillati</taxon>
        <taxon>Actinomycetota</taxon>
        <taxon>Actinomycetes</taxon>
        <taxon>Kitasatosporales</taxon>
        <taxon>Streptomycetaceae</taxon>
        <taxon>Streptomyces</taxon>
    </lineage>
</organism>
<accession>A0ACC6QQT5</accession>
<protein>
    <submittedName>
        <fullName evidence="1">ABC transporter ATP-binding protein</fullName>
    </submittedName>
</protein>
<comment type="caution">
    <text evidence="1">The sequence shown here is derived from an EMBL/GenBank/DDBJ whole genome shotgun (WGS) entry which is preliminary data.</text>
</comment>
<keyword evidence="1" id="KW-0547">Nucleotide-binding</keyword>
<keyword evidence="1" id="KW-0067">ATP-binding</keyword>
<dbReference type="EMBL" id="JBBKAI010000002">
    <property type="protein sequence ID" value="MEJ8660645.1"/>
    <property type="molecule type" value="Genomic_DNA"/>
</dbReference>
<reference evidence="1" key="1">
    <citation type="submission" date="2024-03" db="EMBL/GenBank/DDBJ databases">
        <title>Novel Streptomyces species of biotechnological and ecological value are a feature of Machair soil.</title>
        <authorList>
            <person name="Prole J.R."/>
            <person name="Goodfellow M."/>
            <person name="Allenby N."/>
            <person name="Ward A.C."/>
        </authorList>
    </citation>
    <scope>NUCLEOTIDE SEQUENCE</scope>
    <source>
        <strain evidence="1">MS1.AVA.4</strain>
    </source>
</reference>
<proteinExistence type="predicted"/>
<evidence type="ECO:0000313" key="1">
    <source>
        <dbReference type="EMBL" id="MEJ8660645.1"/>
    </source>
</evidence>
<sequence>MTDMATDSATDAGRGRGRGSDAGRSTTAAAPGTLALEGVSVVVDGTVLVDEVSLRAAPGEVVALAGPNGAGKSTLLRTVYRALRPTSGRVLLDGEDVRRMSGKSLARRLAAVLQESAGDFDLTVYDVVAMGRTPHKRAFEGDSAEDRAVIMDALAELDAAGLAYAPFGRLSGGEKQRVLIARALAQRAGTMVLDEPTNHLDLRHQLDTLRLVRRLGVTAVVALHDLNLAAAFCDRICVMAGGRVVATGAPGEVLTPALLAEVYGVDAEVAEHPRTGVPHITLLTGPPGAGGP</sequence>
<gene>
    <name evidence="1" type="ORF">WKI58_29700</name>
</gene>